<dbReference type="EMBL" id="JBEPMO010000003">
    <property type="protein sequence ID" value="MET3731288.1"/>
    <property type="molecule type" value="Genomic_DNA"/>
</dbReference>
<gene>
    <name evidence="1" type="ORF">ABID46_000855</name>
</gene>
<protein>
    <submittedName>
        <fullName evidence="1">Uncharacterized protein</fullName>
    </submittedName>
</protein>
<evidence type="ECO:0000313" key="1">
    <source>
        <dbReference type="EMBL" id="MET3731288.1"/>
    </source>
</evidence>
<keyword evidence="2" id="KW-1185">Reference proteome</keyword>
<evidence type="ECO:0000313" key="2">
    <source>
        <dbReference type="Proteomes" id="UP001549146"/>
    </source>
</evidence>
<proteinExistence type="predicted"/>
<sequence length="53" mass="6165">MNKKIPQAFTFQPLNWYSTIQTILSKNRLISLRKIESIQFSPVLISGKNSQKK</sequence>
<dbReference type="Proteomes" id="UP001549146">
    <property type="component" value="Unassembled WGS sequence"/>
</dbReference>
<reference evidence="1 2" key="1">
    <citation type="submission" date="2024-06" db="EMBL/GenBank/DDBJ databases">
        <title>Genomic Encyclopedia of Type Strains, Phase IV (KMG-IV): sequencing the most valuable type-strain genomes for metagenomic binning, comparative biology and taxonomic classification.</title>
        <authorList>
            <person name="Goeker M."/>
        </authorList>
    </citation>
    <scope>NUCLEOTIDE SEQUENCE [LARGE SCALE GENOMIC DNA]</scope>
    <source>
        <strain evidence="1 2">DSM 29388</strain>
    </source>
</reference>
<organism evidence="1 2">
    <name type="scientific">Moheibacter stercoris</name>
    <dbReference type="NCBI Taxonomy" id="1628251"/>
    <lineage>
        <taxon>Bacteria</taxon>
        <taxon>Pseudomonadati</taxon>
        <taxon>Bacteroidota</taxon>
        <taxon>Flavobacteriia</taxon>
        <taxon>Flavobacteriales</taxon>
        <taxon>Weeksellaceae</taxon>
        <taxon>Moheibacter</taxon>
    </lineage>
</organism>
<comment type="caution">
    <text evidence="1">The sequence shown here is derived from an EMBL/GenBank/DDBJ whole genome shotgun (WGS) entry which is preliminary data.</text>
</comment>
<name>A0ABV2LRT4_9FLAO</name>
<accession>A0ABV2LRT4</accession>